<evidence type="ECO:0000256" key="4">
    <source>
        <dbReference type="ARBA" id="ARBA00022801"/>
    </source>
</evidence>
<evidence type="ECO:0000256" key="7">
    <source>
        <dbReference type="PROSITE-ProRule" id="PRU00339"/>
    </source>
</evidence>
<evidence type="ECO:0000256" key="3">
    <source>
        <dbReference type="ARBA" id="ARBA00022692"/>
    </source>
</evidence>
<dbReference type="Pfam" id="PF01694">
    <property type="entry name" value="Rhomboid"/>
    <property type="match status" value="1"/>
</dbReference>
<dbReference type="RefSeq" id="WP_239582832.1">
    <property type="nucleotide sequence ID" value="NZ_JAFBED010000004.1"/>
</dbReference>
<dbReference type="SUPFAM" id="SSF48452">
    <property type="entry name" value="TPR-like"/>
    <property type="match status" value="1"/>
</dbReference>
<keyword evidence="3 8" id="KW-0812">Transmembrane</keyword>
<comment type="caution">
    <text evidence="10">The sequence shown here is derived from an EMBL/GenBank/DDBJ whole genome shotgun (WGS) entry which is preliminary data.</text>
</comment>
<protein>
    <submittedName>
        <fullName evidence="10">Rhomboid protease GluP</fullName>
        <ecNumber evidence="10">3.4.21.105</ecNumber>
    </submittedName>
</protein>
<reference evidence="10 11" key="1">
    <citation type="submission" date="2021-01" db="EMBL/GenBank/DDBJ databases">
        <title>Genomic Encyclopedia of Type Strains, Phase IV (KMG-IV): sequencing the most valuable type-strain genomes for metagenomic binning, comparative biology and taxonomic classification.</title>
        <authorList>
            <person name="Goeker M."/>
        </authorList>
    </citation>
    <scope>NUCLEOTIDE SEQUENCE [LARGE SCALE GENOMIC DNA]</scope>
    <source>
        <strain evidence="10 11">DSM 25879</strain>
    </source>
</reference>
<keyword evidence="5 8" id="KW-1133">Transmembrane helix</keyword>
<accession>A0ABS2NZZ8</accession>
<dbReference type="Pfam" id="PF00515">
    <property type="entry name" value="TPR_1"/>
    <property type="match status" value="1"/>
</dbReference>
<dbReference type="SUPFAM" id="SSF144091">
    <property type="entry name" value="Rhomboid-like"/>
    <property type="match status" value="1"/>
</dbReference>
<proteinExistence type="inferred from homology"/>
<dbReference type="Gene3D" id="1.25.40.10">
    <property type="entry name" value="Tetratricopeptide repeat domain"/>
    <property type="match status" value="1"/>
</dbReference>
<feature type="transmembrane region" description="Helical" evidence="8">
    <location>
        <begin position="260"/>
        <end position="278"/>
    </location>
</feature>
<evidence type="ECO:0000256" key="2">
    <source>
        <dbReference type="ARBA" id="ARBA00009045"/>
    </source>
</evidence>
<evidence type="ECO:0000313" key="11">
    <source>
        <dbReference type="Proteomes" id="UP000737402"/>
    </source>
</evidence>
<dbReference type="InterPro" id="IPR022764">
    <property type="entry name" value="Peptidase_S54_rhomboid_dom"/>
</dbReference>
<evidence type="ECO:0000256" key="5">
    <source>
        <dbReference type="ARBA" id="ARBA00022989"/>
    </source>
</evidence>
<sequence length="505" mass="57445">MKQDFVFWHMLSSLIVTHEYRIIHISPDHKEVWLEGLGNKQAPIIRMYRYDLDWSTWLQRDMEKTAFQVANFRKQLRKSKLSAVNIYVSTYPPVDDWEFRLQEPLEKNKATVNSVVVHEGNLEHSCNRISNLIGKEVKVEVENEDEEDLHHLKQNVLDASARAIKKEKELFQFGKPLFTYLFIAVQVIAFFILEMNGGSQNTETLIQYGAKFNPLILEGEWWRFFTPIFLHIGVLHLMLNTLALFYLGTAVERIYGNIRFLFVYLFAGFAGSLASFVFTPSISAGASGAIFGCFGALLFVGIAYPKVFLRTMGMNILVLIGVNLTIGFAIPGIDNAGHIGGLIGGFLAAAIVHLPKHIKPLPRILGLLLAGALTFYMLDYGYNNENPYTQISQAESLLQKGEYDQAYDMLIPLEEQKNEYPEVLFYLSFIDIKKGRINDAESRLVDVTALQPDFHEAHYNLALVYLELKKTEKALVSIERAIEIEPDGANYENLRSEIIQSLDSE</sequence>
<keyword evidence="4 10" id="KW-0378">Hydrolase</keyword>
<comment type="similarity">
    <text evidence="2">Belongs to the peptidase S54 family.</text>
</comment>
<evidence type="ECO:0000256" key="6">
    <source>
        <dbReference type="ARBA" id="ARBA00023136"/>
    </source>
</evidence>
<keyword evidence="7" id="KW-0802">TPR repeat</keyword>
<dbReference type="SMART" id="SM00028">
    <property type="entry name" value="TPR"/>
    <property type="match status" value="1"/>
</dbReference>
<dbReference type="GO" id="GO:0006508">
    <property type="term" value="P:proteolysis"/>
    <property type="evidence" value="ECO:0007669"/>
    <property type="project" value="UniProtKB-KW"/>
</dbReference>
<name>A0ABS2NZZ8_9BACI</name>
<dbReference type="InterPro" id="IPR011990">
    <property type="entry name" value="TPR-like_helical_dom_sf"/>
</dbReference>
<feature type="transmembrane region" description="Helical" evidence="8">
    <location>
        <begin position="284"/>
        <end position="305"/>
    </location>
</feature>
<dbReference type="Proteomes" id="UP000737402">
    <property type="component" value="Unassembled WGS sequence"/>
</dbReference>
<dbReference type="EMBL" id="JAFBED010000004">
    <property type="protein sequence ID" value="MBM7620227.1"/>
    <property type="molecule type" value="Genomic_DNA"/>
</dbReference>
<feature type="transmembrane region" description="Helical" evidence="8">
    <location>
        <begin position="228"/>
        <end position="248"/>
    </location>
</feature>
<feature type="repeat" description="TPR" evidence="7">
    <location>
        <begin position="455"/>
        <end position="488"/>
    </location>
</feature>
<evidence type="ECO:0000256" key="1">
    <source>
        <dbReference type="ARBA" id="ARBA00004141"/>
    </source>
</evidence>
<feature type="domain" description="Peptidase S54 rhomboid" evidence="9">
    <location>
        <begin position="219"/>
        <end position="353"/>
    </location>
</feature>
<dbReference type="GO" id="GO:0008233">
    <property type="term" value="F:peptidase activity"/>
    <property type="evidence" value="ECO:0007669"/>
    <property type="project" value="UniProtKB-KW"/>
</dbReference>
<dbReference type="PROSITE" id="PS50005">
    <property type="entry name" value="TPR"/>
    <property type="match status" value="1"/>
</dbReference>
<evidence type="ECO:0000256" key="8">
    <source>
        <dbReference type="SAM" id="Phobius"/>
    </source>
</evidence>
<organism evidence="10 11">
    <name type="scientific">Sutcliffiella tianshenii</name>
    <dbReference type="NCBI Taxonomy" id="1463404"/>
    <lineage>
        <taxon>Bacteria</taxon>
        <taxon>Bacillati</taxon>
        <taxon>Bacillota</taxon>
        <taxon>Bacilli</taxon>
        <taxon>Bacillales</taxon>
        <taxon>Bacillaceae</taxon>
        <taxon>Sutcliffiella</taxon>
    </lineage>
</organism>
<feature type="transmembrane region" description="Helical" evidence="8">
    <location>
        <begin position="336"/>
        <end position="352"/>
    </location>
</feature>
<dbReference type="InterPro" id="IPR035952">
    <property type="entry name" value="Rhomboid-like_sf"/>
</dbReference>
<keyword evidence="6 8" id="KW-0472">Membrane</keyword>
<comment type="subcellular location">
    <subcellularLocation>
        <location evidence="1">Membrane</location>
        <topology evidence="1">Multi-pass membrane protein</topology>
    </subcellularLocation>
</comment>
<dbReference type="PANTHER" id="PTHR43731">
    <property type="entry name" value="RHOMBOID PROTEASE"/>
    <property type="match status" value="1"/>
</dbReference>
<evidence type="ECO:0000259" key="9">
    <source>
        <dbReference type="Pfam" id="PF01694"/>
    </source>
</evidence>
<gene>
    <name evidence="10" type="ORF">JOC95_002080</name>
</gene>
<evidence type="ECO:0000313" key="10">
    <source>
        <dbReference type="EMBL" id="MBM7620227.1"/>
    </source>
</evidence>
<dbReference type="Gene3D" id="1.20.1540.10">
    <property type="entry name" value="Rhomboid-like"/>
    <property type="match status" value="1"/>
</dbReference>
<feature type="transmembrane region" description="Helical" evidence="8">
    <location>
        <begin position="177"/>
        <end position="193"/>
    </location>
</feature>
<keyword evidence="10" id="KW-0645">Protease</keyword>
<dbReference type="PROSITE" id="PS50293">
    <property type="entry name" value="TPR_REGION"/>
    <property type="match status" value="1"/>
</dbReference>
<feature type="transmembrane region" description="Helical" evidence="8">
    <location>
        <begin position="364"/>
        <end position="382"/>
    </location>
</feature>
<dbReference type="EC" id="3.4.21.105" evidence="10"/>
<keyword evidence="11" id="KW-1185">Reference proteome</keyword>
<dbReference type="PANTHER" id="PTHR43731:SF14">
    <property type="entry name" value="PRESENILIN-ASSOCIATED RHOMBOID-LIKE PROTEIN, MITOCHONDRIAL"/>
    <property type="match status" value="1"/>
</dbReference>
<dbReference type="InterPro" id="IPR050925">
    <property type="entry name" value="Rhomboid_protease_S54"/>
</dbReference>
<dbReference type="InterPro" id="IPR019734">
    <property type="entry name" value="TPR_rpt"/>
</dbReference>
<feature type="transmembrane region" description="Helical" evidence="8">
    <location>
        <begin position="312"/>
        <end position="330"/>
    </location>
</feature>